<evidence type="ECO:0000256" key="2">
    <source>
        <dbReference type="ARBA" id="ARBA00003921"/>
    </source>
</evidence>
<accession>A0A261SPJ6</accession>
<dbReference type="InterPro" id="IPR003170">
    <property type="entry name" value="MurB"/>
</dbReference>
<dbReference type="GO" id="GO:0008762">
    <property type="term" value="F:UDP-N-acetylmuramate dehydrogenase activity"/>
    <property type="evidence" value="ECO:0007669"/>
    <property type="project" value="UniProtKB-UniRule"/>
</dbReference>
<comment type="pathway">
    <text evidence="4 19">Cell wall biogenesis; peptidoglycan biosynthesis.</text>
</comment>
<keyword evidence="9 19" id="KW-0285">Flavoprotein</keyword>
<dbReference type="OrthoDB" id="9804753at2"/>
<evidence type="ECO:0000256" key="19">
    <source>
        <dbReference type="HAMAP-Rule" id="MF_00037"/>
    </source>
</evidence>
<dbReference type="GO" id="GO:0071949">
    <property type="term" value="F:FAD binding"/>
    <property type="evidence" value="ECO:0007669"/>
    <property type="project" value="InterPro"/>
</dbReference>
<evidence type="ECO:0000256" key="5">
    <source>
        <dbReference type="ARBA" id="ARBA00012518"/>
    </source>
</evidence>
<dbReference type="InterPro" id="IPR006094">
    <property type="entry name" value="Oxid_FAD_bind_N"/>
</dbReference>
<dbReference type="PROSITE" id="PS51387">
    <property type="entry name" value="FAD_PCMH"/>
    <property type="match status" value="1"/>
</dbReference>
<evidence type="ECO:0000256" key="1">
    <source>
        <dbReference type="ARBA" id="ARBA00001974"/>
    </source>
</evidence>
<dbReference type="GO" id="GO:0005829">
    <property type="term" value="C:cytosol"/>
    <property type="evidence" value="ECO:0007669"/>
    <property type="project" value="TreeGrafter"/>
</dbReference>
<evidence type="ECO:0000256" key="8">
    <source>
        <dbReference type="ARBA" id="ARBA00022618"/>
    </source>
</evidence>
<keyword evidence="8 19" id="KW-0132">Cell division</keyword>
<dbReference type="Gene3D" id="3.90.78.10">
    <property type="entry name" value="UDP-N-acetylenolpyruvoylglucosamine reductase, C-terminal domain"/>
    <property type="match status" value="1"/>
</dbReference>
<evidence type="ECO:0000256" key="7">
    <source>
        <dbReference type="ARBA" id="ARBA00022490"/>
    </source>
</evidence>
<keyword evidence="13 19" id="KW-0573">Peptidoglycan synthesis</keyword>
<feature type="active site" evidence="19">
    <location>
        <position position="348"/>
    </location>
</feature>
<keyword evidence="12 19" id="KW-0133">Cell shape</keyword>
<keyword evidence="11 19" id="KW-0521">NADP</keyword>
<feature type="active site" evidence="19">
    <location>
        <position position="174"/>
    </location>
</feature>
<dbReference type="NCBIfam" id="NF000755">
    <property type="entry name" value="PRK00046.1"/>
    <property type="match status" value="1"/>
</dbReference>
<sequence length="355" mass="37888">MSISAVPDLEKSLHPAAQDLTALNTLGLECAARACVTLDDVAQLPALSQLAQRYRSVLVLGGGSNMVLPRDVDGLVLRVALRGVRLLEARTDAWIVEAAAGEVWHGFVTETLARGWDGLENLALIPGTVGASPVQNIGAYGVELADRFESLLAWDLAQGRMVEMNAAECGFAYRDSFFKHQPAGRWVITAVRFRLPRPWRAVLGYPDLQRHAGLAAAMAQAAGPTARMIFDAVCEIRHAKLPDPARIGNAGSFFKNPLVSPEQREALLAAHPGLVSYAQADGRYKLAAGWLIDQCGWKGRALGAAGVHERQALVLVNRGGARADDIMALAAAIQADVQARFGVLLEPEPVVVAGA</sequence>
<feature type="domain" description="FAD-binding PCMH-type" evidence="20">
    <location>
        <begin position="28"/>
        <end position="198"/>
    </location>
</feature>
<keyword evidence="7 19" id="KW-0963">Cytoplasm</keyword>
<dbReference type="SUPFAM" id="SSF56176">
    <property type="entry name" value="FAD-binding/transporter-associated domain-like"/>
    <property type="match status" value="1"/>
</dbReference>
<evidence type="ECO:0000256" key="16">
    <source>
        <dbReference type="ARBA" id="ARBA00023316"/>
    </source>
</evidence>
<feature type="active site" description="Proton donor" evidence="19">
    <location>
        <position position="252"/>
    </location>
</feature>
<evidence type="ECO:0000256" key="3">
    <source>
        <dbReference type="ARBA" id="ARBA00004496"/>
    </source>
</evidence>
<evidence type="ECO:0000313" key="21">
    <source>
        <dbReference type="EMBL" id="OZI39065.1"/>
    </source>
</evidence>
<dbReference type="HAMAP" id="MF_00037">
    <property type="entry name" value="MurB"/>
    <property type="match status" value="1"/>
</dbReference>
<dbReference type="UniPathway" id="UPA00219"/>
<dbReference type="EC" id="1.3.1.98" evidence="5 19"/>
<evidence type="ECO:0000256" key="15">
    <source>
        <dbReference type="ARBA" id="ARBA00023306"/>
    </source>
</evidence>
<dbReference type="InterPro" id="IPR036635">
    <property type="entry name" value="MurB_C_sf"/>
</dbReference>
<evidence type="ECO:0000259" key="20">
    <source>
        <dbReference type="PROSITE" id="PS51387"/>
    </source>
</evidence>
<comment type="subcellular location">
    <subcellularLocation>
        <location evidence="3 19">Cytoplasm</location>
    </subcellularLocation>
</comment>
<gene>
    <name evidence="19" type="primary">murB</name>
    <name evidence="21" type="ORF">CEG14_05920</name>
</gene>
<evidence type="ECO:0000256" key="4">
    <source>
        <dbReference type="ARBA" id="ARBA00004752"/>
    </source>
</evidence>
<dbReference type="RefSeq" id="WP_094825440.1">
    <property type="nucleotide sequence ID" value="NZ_NEVL01000002.1"/>
</dbReference>
<evidence type="ECO:0000256" key="17">
    <source>
        <dbReference type="ARBA" id="ARBA00031026"/>
    </source>
</evidence>
<dbReference type="InterPro" id="IPR016169">
    <property type="entry name" value="FAD-bd_PCMH_sub2"/>
</dbReference>
<dbReference type="InterPro" id="IPR011601">
    <property type="entry name" value="MurB_C"/>
</dbReference>
<evidence type="ECO:0000256" key="18">
    <source>
        <dbReference type="ARBA" id="ARBA00048914"/>
    </source>
</evidence>
<name>A0A261SPJ6_9BORD</name>
<dbReference type="InterPro" id="IPR016167">
    <property type="entry name" value="FAD-bd_PCMH_sub1"/>
</dbReference>
<evidence type="ECO:0000256" key="12">
    <source>
        <dbReference type="ARBA" id="ARBA00022960"/>
    </source>
</evidence>
<dbReference type="GO" id="GO:0008360">
    <property type="term" value="P:regulation of cell shape"/>
    <property type="evidence" value="ECO:0007669"/>
    <property type="project" value="UniProtKB-KW"/>
</dbReference>
<dbReference type="Pfam" id="PF01565">
    <property type="entry name" value="FAD_binding_4"/>
    <property type="match status" value="1"/>
</dbReference>
<dbReference type="InterPro" id="IPR016166">
    <property type="entry name" value="FAD-bd_PCMH"/>
</dbReference>
<dbReference type="Proteomes" id="UP000217005">
    <property type="component" value="Unassembled WGS sequence"/>
</dbReference>
<evidence type="ECO:0000256" key="9">
    <source>
        <dbReference type="ARBA" id="ARBA00022630"/>
    </source>
</evidence>
<keyword evidence="15 19" id="KW-0131">Cell cycle</keyword>
<reference evidence="21 22" key="1">
    <citation type="submission" date="2017-05" db="EMBL/GenBank/DDBJ databases">
        <title>Complete and WGS of Bordetella genogroups.</title>
        <authorList>
            <person name="Spilker T."/>
            <person name="LiPuma J."/>
        </authorList>
    </citation>
    <scope>NUCLEOTIDE SEQUENCE [LARGE SCALE GENOMIC DNA]</scope>
    <source>
        <strain evidence="21 22">AU17610</strain>
    </source>
</reference>
<evidence type="ECO:0000256" key="6">
    <source>
        <dbReference type="ARBA" id="ARBA00015188"/>
    </source>
</evidence>
<organism evidence="21 22">
    <name type="scientific">Bordetella genomosp. 1</name>
    <dbReference type="NCBI Taxonomy" id="1395607"/>
    <lineage>
        <taxon>Bacteria</taxon>
        <taxon>Pseudomonadati</taxon>
        <taxon>Pseudomonadota</taxon>
        <taxon>Betaproteobacteria</taxon>
        <taxon>Burkholderiales</taxon>
        <taxon>Alcaligenaceae</taxon>
        <taxon>Bordetella</taxon>
    </lineage>
</organism>
<keyword evidence="10 19" id="KW-0274">FAD</keyword>
<dbReference type="GO" id="GO:0009252">
    <property type="term" value="P:peptidoglycan biosynthetic process"/>
    <property type="evidence" value="ECO:0007669"/>
    <property type="project" value="UniProtKB-UniRule"/>
</dbReference>
<comment type="similarity">
    <text evidence="19">Belongs to the MurB family.</text>
</comment>
<keyword evidence="16 19" id="KW-0961">Cell wall biogenesis/degradation</keyword>
<dbReference type="PANTHER" id="PTHR21071">
    <property type="entry name" value="UDP-N-ACETYLENOLPYRUVOYLGLUCOSAMINE REDUCTASE"/>
    <property type="match status" value="1"/>
</dbReference>
<evidence type="ECO:0000256" key="11">
    <source>
        <dbReference type="ARBA" id="ARBA00022857"/>
    </source>
</evidence>
<dbReference type="GO" id="GO:0051301">
    <property type="term" value="P:cell division"/>
    <property type="evidence" value="ECO:0007669"/>
    <property type="project" value="UniProtKB-KW"/>
</dbReference>
<dbReference type="NCBIfam" id="NF010478">
    <property type="entry name" value="PRK13903.1"/>
    <property type="match status" value="1"/>
</dbReference>
<dbReference type="NCBIfam" id="TIGR00179">
    <property type="entry name" value="murB"/>
    <property type="match status" value="1"/>
</dbReference>
<comment type="function">
    <text evidence="2 19">Cell wall formation.</text>
</comment>
<comment type="caution">
    <text evidence="21">The sequence shown here is derived from an EMBL/GenBank/DDBJ whole genome shotgun (WGS) entry which is preliminary data.</text>
</comment>
<dbReference type="GO" id="GO:0071555">
    <property type="term" value="P:cell wall organization"/>
    <property type="evidence" value="ECO:0007669"/>
    <property type="project" value="UniProtKB-KW"/>
</dbReference>
<dbReference type="InterPro" id="IPR036318">
    <property type="entry name" value="FAD-bd_PCMH-like_sf"/>
</dbReference>
<dbReference type="AlphaFoldDB" id="A0A261SPJ6"/>
<evidence type="ECO:0000256" key="13">
    <source>
        <dbReference type="ARBA" id="ARBA00022984"/>
    </source>
</evidence>
<comment type="catalytic activity">
    <reaction evidence="18 19">
        <text>UDP-N-acetyl-alpha-D-muramate + NADP(+) = UDP-N-acetyl-3-O-(1-carboxyvinyl)-alpha-D-glucosamine + NADPH + H(+)</text>
        <dbReference type="Rhea" id="RHEA:12248"/>
        <dbReference type="ChEBI" id="CHEBI:15378"/>
        <dbReference type="ChEBI" id="CHEBI:57783"/>
        <dbReference type="ChEBI" id="CHEBI:58349"/>
        <dbReference type="ChEBI" id="CHEBI:68483"/>
        <dbReference type="ChEBI" id="CHEBI:70757"/>
        <dbReference type="EC" id="1.3.1.98"/>
    </reaction>
</comment>
<dbReference type="EMBL" id="NEVL01000002">
    <property type="protein sequence ID" value="OZI39065.1"/>
    <property type="molecule type" value="Genomic_DNA"/>
</dbReference>
<evidence type="ECO:0000256" key="10">
    <source>
        <dbReference type="ARBA" id="ARBA00022827"/>
    </source>
</evidence>
<evidence type="ECO:0000256" key="14">
    <source>
        <dbReference type="ARBA" id="ARBA00023002"/>
    </source>
</evidence>
<proteinExistence type="inferred from homology"/>
<dbReference type="SUPFAM" id="SSF56194">
    <property type="entry name" value="Uridine diphospho-N-Acetylenolpyruvylglucosamine reductase, MurB, C-terminal domain"/>
    <property type="match status" value="1"/>
</dbReference>
<dbReference type="Gene3D" id="3.30.43.10">
    <property type="entry name" value="Uridine Diphospho-n-acetylenolpyruvylglucosamine Reductase, domain 2"/>
    <property type="match status" value="1"/>
</dbReference>
<protein>
    <recommendedName>
        <fullName evidence="6 19">UDP-N-acetylenolpyruvoylglucosamine reductase</fullName>
        <ecNumber evidence="5 19">1.3.1.98</ecNumber>
    </recommendedName>
    <alternativeName>
        <fullName evidence="17 19">UDP-N-acetylmuramate dehydrogenase</fullName>
    </alternativeName>
</protein>
<comment type="cofactor">
    <cofactor evidence="1 19">
        <name>FAD</name>
        <dbReference type="ChEBI" id="CHEBI:57692"/>
    </cofactor>
</comment>
<dbReference type="Gene3D" id="3.30.465.10">
    <property type="match status" value="1"/>
</dbReference>
<dbReference type="Pfam" id="PF02873">
    <property type="entry name" value="MurB_C"/>
    <property type="match status" value="1"/>
</dbReference>
<dbReference type="PANTHER" id="PTHR21071:SF4">
    <property type="entry name" value="UDP-N-ACETYLENOLPYRUVOYLGLUCOSAMINE REDUCTASE"/>
    <property type="match status" value="1"/>
</dbReference>
<evidence type="ECO:0000313" key="22">
    <source>
        <dbReference type="Proteomes" id="UP000217005"/>
    </source>
</evidence>
<keyword evidence="14 19" id="KW-0560">Oxidoreductase</keyword>